<dbReference type="Proteomes" id="UP000693941">
    <property type="component" value="Chromosome"/>
</dbReference>
<name>A0A8F5GWA9_9CREN</name>
<sequence length="42" mass="4844">MKKTISTLSKRFFSVEIAFTIILSHPNFLLILLMNCLFNQLG</sequence>
<organism evidence="3 4">
    <name type="scientific">Saccharolobus shibatae</name>
    <dbReference type="NCBI Taxonomy" id="2286"/>
    <lineage>
        <taxon>Archaea</taxon>
        <taxon>Thermoproteota</taxon>
        <taxon>Thermoprotei</taxon>
        <taxon>Sulfolobales</taxon>
        <taxon>Sulfolobaceae</taxon>
        <taxon>Saccharolobus</taxon>
    </lineage>
</organism>
<evidence type="ECO:0000313" key="2">
    <source>
        <dbReference type="EMBL" id="QXJ31877.1"/>
    </source>
</evidence>
<evidence type="ECO:0000313" key="3">
    <source>
        <dbReference type="EMBL" id="QXJ31889.1"/>
    </source>
</evidence>
<reference evidence="3" key="1">
    <citation type="journal article" date="2021" name="Environ. Microbiol.">
        <title>New insights into the diversity and evolution of the archaeal mobilome from three complete genomes of Saccharolobus shibatae.</title>
        <authorList>
            <person name="Medvedeva S."/>
            <person name="Brandt D."/>
            <person name="Cvirkaite-Krupovic V."/>
            <person name="Liu Y."/>
            <person name="Severinov K."/>
            <person name="Ishino S."/>
            <person name="Ishino Y."/>
            <person name="Prangishvili D."/>
            <person name="Kalinowski J."/>
            <person name="Krupovic M."/>
        </authorList>
    </citation>
    <scope>NUCLEOTIDE SEQUENCE</scope>
    <source>
        <strain evidence="3">BEU9</strain>
    </source>
</reference>
<dbReference type="AlphaFoldDB" id="A0A8F5GWA9"/>
<feature type="transmembrane region" description="Helical" evidence="1">
    <location>
        <begin position="12"/>
        <end position="34"/>
    </location>
</feature>
<evidence type="ECO:0000313" key="4">
    <source>
        <dbReference type="Proteomes" id="UP000693941"/>
    </source>
</evidence>
<evidence type="ECO:0000256" key="1">
    <source>
        <dbReference type="SAM" id="Phobius"/>
    </source>
</evidence>
<dbReference type="EMBL" id="CP077715">
    <property type="protein sequence ID" value="QXJ31877.1"/>
    <property type="molecule type" value="Genomic_DNA"/>
</dbReference>
<accession>A0A8F5GWA9</accession>
<keyword evidence="1" id="KW-0472">Membrane</keyword>
<keyword evidence="1" id="KW-1133">Transmembrane helix</keyword>
<protein>
    <submittedName>
        <fullName evidence="3">Uncharacterized protein</fullName>
    </submittedName>
</protein>
<dbReference type="EMBL" id="CP077715">
    <property type="protein sequence ID" value="QXJ31889.1"/>
    <property type="molecule type" value="Genomic_DNA"/>
</dbReference>
<gene>
    <name evidence="2" type="ORF">J5U21_01528</name>
    <name evidence="3" type="ORF">J5U21_01540</name>
</gene>
<proteinExistence type="predicted"/>
<keyword evidence="1" id="KW-0812">Transmembrane</keyword>